<dbReference type="Proteomes" id="UP000221860">
    <property type="component" value="Unassembled WGS sequence"/>
</dbReference>
<dbReference type="InterPro" id="IPR028087">
    <property type="entry name" value="Tad_N"/>
</dbReference>
<dbReference type="AlphaFoldDB" id="A0A2G1MDY3"/>
<dbReference type="Gene3D" id="3.40.50.410">
    <property type="entry name" value="von Willebrand factor, type A domain"/>
    <property type="match status" value="1"/>
</dbReference>
<proteinExistence type="predicted"/>
<evidence type="ECO:0000259" key="2">
    <source>
        <dbReference type="Pfam" id="PF13400"/>
    </source>
</evidence>
<keyword evidence="1" id="KW-0472">Membrane</keyword>
<sequence length="526" mass="57936">MSETPPSPPHAPSGIGRNEDGSIVIFSLFAFVIMLALGGLGIDTMRTEARRVDLQSTLDRAVLAAADLQQTRDPEAVVRDYFAKAGYPADLPRVTVTDALNARTVRASASLPVSTSFLRIIGIDSFDAPAVGSATESVSDVEIGLVLDVSGSMNDNHRLPRLKTAGKEFIDTMFENVEPEHIAISLVPYSTQVNIGADLAAAAGVVTSHDRSYCLDVPASAYATTRVSTGRPVQAGHFDVEGFSPTASENWIGNYSQMSADTPNCRDTSDFEVLAWSNDRRTLKRRINALTARGWTSIEMGVNLGTALLDPTAGRALSNMIDRRKVDPNLSGWPRDFDSPVGMKVLVVMTDGANTYDFRIKPPYNGDTPSDVWLYGSDEYVVKIDRNTYFRAKTRDWLDALPRGGTRLSWSDLFSRMSVRQHAYHLRVQQHGSWWKRREAWTQWTSIIEHEEIDEKNRRLSQICAAARAQGVVIFTIGFEIDQHGAVEAMADCASSPSHFYRVEGLQISSAFTSIATQIKALRLVQ</sequence>
<reference evidence="3 4" key="1">
    <citation type="submission" date="2017-08" db="EMBL/GenBank/DDBJ databases">
        <title>Draft Genome Sequence of Loktanella cinnabarina Strain XM1, Isolated from Coastal Surface Water.</title>
        <authorList>
            <person name="Ma R."/>
            <person name="Wang J."/>
            <person name="Wang Q."/>
            <person name="Ma Z."/>
            <person name="Li J."/>
            <person name="Chen L."/>
        </authorList>
    </citation>
    <scope>NUCLEOTIDE SEQUENCE [LARGE SCALE GENOMIC DNA]</scope>
    <source>
        <strain evidence="3 4">XM1</strain>
    </source>
</reference>
<accession>A0A2G1MDY3</accession>
<evidence type="ECO:0000313" key="3">
    <source>
        <dbReference type="EMBL" id="PHP26949.1"/>
    </source>
</evidence>
<keyword evidence="4" id="KW-1185">Reference proteome</keyword>
<evidence type="ECO:0000313" key="4">
    <source>
        <dbReference type="Proteomes" id="UP000221860"/>
    </source>
</evidence>
<keyword evidence="1" id="KW-1133">Transmembrane helix</keyword>
<dbReference type="InterPro" id="IPR036465">
    <property type="entry name" value="vWFA_dom_sf"/>
</dbReference>
<organism evidence="3 4">
    <name type="scientific">Limimaricola cinnabarinus</name>
    <dbReference type="NCBI Taxonomy" id="1125964"/>
    <lineage>
        <taxon>Bacteria</taxon>
        <taxon>Pseudomonadati</taxon>
        <taxon>Pseudomonadota</taxon>
        <taxon>Alphaproteobacteria</taxon>
        <taxon>Rhodobacterales</taxon>
        <taxon>Paracoccaceae</taxon>
        <taxon>Limimaricola</taxon>
    </lineage>
</organism>
<dbReference type="EMBL" id="NQWH01000023">
    <property type="protein sequence ID" value="PHP26949.1"/>
    <property type="molecule type" value="Genomic_DNA"/>
</dbReference>
<name>A0A2G1MDY3_9RHOB</name>
<evidence type="ECO:0000256" key="1">
    <source>
        <dbReference type="SAM" id="Phobius"/>
    </source>
</evidence>
<protein>
    <recommendedName>
        <fullName evidence="2">Putative Flp pilus-assembly TadG-like N-terminal domain-containing protein</fullName>
    </recommendedName>
</protein>
<keyword evidence="1" id="KW-0812">Transmembrane</keyword>
<dbReference type="OrthoDB" id="7522752at2"/>
<feature type="domain" description="Putative Flp pilus-assembly TadG-like N-terminal" evidence="2">
    <location>
        <begin position="21"/>
        <end position="66"/>
    </location>
</feature>
<gene>
    <name evidence="3" type="ORF">CJ301_14020</name>
</gene>
<dbReference type="Pfam" id="PF13400">
    <property type="entry name" value="Tad"/>
    <property type="match status" value="1"/>
</dbReference>
<dbReference type="SUPFAM" id="SSF53300">
    <property type="entry name" value="vWA-like"/>
    <property type="match status" value="1"/>
</dbReference>
<comment type="caution">
    <text evidence="3">The sequence shown here is derived from an EMBL/GenBank/DDBJ whole genome shotgun (WGS) entry which is preliminary data.</text>
</comment>
<feature type="transmembrane region" description="Helical" evidence="1">
    <location>
        <begin position="23"/>
        <end position="42"/>
    </location>
</feature>
<dbReference type="RefSeq" id="WP_099278008.1">
    <property type="nucleotide sequence ID" value="NZ_KZ304966.1"/>
</dbReference>